<reference evidence="2 3" key="1">
    <citation type="journal article" date="2018" name="Front. Microbiol.">
        <title>Prospects for Fungal Bioremediation of Acidic Radioactive Waste Sites: Characterization and Genome Sequence of Rhodotorula taiwanensis MD1149.</title>
        <authorList>
            <person name="Tkavc R."/>
            <person name="Matrosova V.Y."/>
            <person name="Grichenko O.E."/>
            <person name="Gostincar C."/>
            <person name="Volpe R.P."/>
            <person name="Klimenkova P."/>
            <person name="Gaidamakova E.K."/>
            <person name="Zhou C.E."/>
            <person name="Stewart B.J."/>
            <person name="Lyman M.G."/>
            <person name="Malfatti S.A."/>
            <person name="Rubinfeld B."/>
            <person name="Courtot M."/>
            <person name="Singh J."/>
            <person name="Dalgard C.L."/>
            <person name="Hamilton T."/>
            <person name="Frey K.G."/>
            <person name="Gunde-Cimerman N."/>
            <person name="Dugan L."/>
            <person name="Daly M.J."/>
        </authorList>
    </citation>
    <scope>NUCLEOTIDE SEQUENCE [LARGE SCALE GENOMIC DNA]</scope>
    <source>
        <strain evidence="2 3">MD1149</strain>
    </source>
</reference>
<evidence type="ECO:0000256" key="1">
    <source>
        <dbReference type="SAM" id="MobiDB-lite"/>
    </source>
</evidence>
<evidence type="ECO:0000313" key="3">
    <source>
        <dbReference type="Proteomes" id="UP000237144"/>
    </source>
</evidence>
<organism evidence="2 3">
    <name type="scientific">Rhodotorula taiwanensis</name>
    <dbReference type="NCBI Taxonomy" id="741276"/>
    <lineage>
        <taxon>Eukaryota</taxon>
        <taxon>Fungi</taxon>
        <taxon>Dikarya</taxon>
        <taxon>Basidiomycota</taxon>
        <taxon>Pucciniomycotina</taxon>
        <taxon>Microbotryomycetes</taxon>
        <taxon>Sporidiobolales</taxon>
        <taxon>Sporidiobolaceae</taxon>
        <taxon>Rhodotorula</taxon>
    </lineage>
</organism>
<protein>
    <submittedName>
        <fullName evidence="2">Uncharacterized protein</fullName>
    </submittedName>
</protein>
<dbReference type="Proteomes" id="UP000237144">
    <property type="component" value="Unassembled WGS sequence"/>
</dbReference>
<dbReference type="STRING" id="741276.A0A2S5AZT9"/>
<keyword evidence="3" id="KW-1185">Reference proteome</keyword>
<name>A0A2S5AZT9_9BASI</name>
<dbReference type="EMBL" id="PJQD01000151">
    <property type="protein sequence ID" value="POY70053.1"/>
    <property type="molecule type" value="Genomic_DNA"/>
</dbReference>
<sequence length="197" mass="22082">MADLEAGGSAYSHPSRRRTGHTHHGQPRTEEDLSSTAVVWDNELREWRSQEEEVEGRTLRSRTPEPSHDGIRQSPTRDDERLSEVTVAEGGVVGEKQGRRESVAMDPLDSVPSSALAAKEFGDGQPIWLEWEKGDPENPFNWSPRKKWQTCLIACVFTLSYEAQKELTTLARAAGGVLWDGILERHAFDDARVEVFA</sequence>
<accession>A0A2S5AZT9</accession>
<proteinExistence type="predicted"/>
<dbReference type="OrthoDB" id="9986881at2759"/>
<feature type="compositionally biased region" description="Basic and acidic residues" evidence="1">
    <location>
        <begin position="42"/>
        <end position="83"/>
    </location>
</feature>
<feature type="region of interest" description="Disordered" evidence="1">
    <location>
        <begin position="1"/>
        <end position="107"/>
    </location>
</feature>
<comment type="caution">
    <text evidence="2">The sequence shown here is derived from an EMBL/GenBank/DDBJ whole genome shotgun (WGS) entry which is preliminary data.</text>
</comment>
<gene>
    <name evidence="2" type="ORF">BMF94_6940</name>
</gene>
<feature type="compositionally biased region" description="Basic residues" evidence="1">
    <location>
        <begin position="14"/>
        <end position="26"/>
    </location>
</feature>
<evidence type="ECO:0000313" key="2">
    <source>
        <dbReference type="EMBL" id="POY70053.1"/>
    </source>
</evidence>
<dbReference type="AlphaFoldDB" id="A0A2S5AZT9"/>